<sequence length="193" mass="20676">MTTNNETPLEGIDAEGLANLAQKNKENPSHGQKVIKAKTVAEAGFRNLNYVRDHEPFLISEPHKLLGDDAVPNPTEFALGALGSCISVGLQANATHRGVTLSKIEVELEGDIDISATWGVGDLDEDKVLGVSNVRVNVVLDGDADEHTLQEITDEAIKWSPVVNTFKRPATFETHLTVGHNDTDAQASSTAAN</sequence>
<keyword evidence="2" id="KW-1185">Reference proteome</keyword>
<dbReference type="GO" id="GO:0004601">
    <property type="term" value="F:peroxidase activity"/>
    <property type="evidence" value="ECO:0007669"/>
    <property type="project" value="UniProtKB-KW"/>
</dbReference>
<dbReference type="Pfam" id="PF02566">
    <property type="entry name" value="OsmC"/>
    <property type="match status" value="1"/>
</dbReference>
<dbReference type="SUPFAM" id="SSF82784">
    <property type="entry name" value="OsmC-like"/>
    <property type="match status" value="1"/>
</dbReference>
<keyword evidence="1" id="KW-0560">Oxidoreductase</keyword>
<reference evidence="1 2" key="1">
    <citation type="submission" date="2023-03" db="EMBL/GenBank/DDBJ databases">
        <title>Complete genome sequences of several Auritidibacter ignavus strains isolated from ear infections.</title>
        <authorList>
            <person name="Baehr T."/>
            <person name="Baumhoegger A.M."/>
        </authorList>
    </citation>
    <scope>NUCLEOTIDE SEQUENCE [LARGE SCALE GENOMIC DNA]</scope>
    <source>
        <strain evidence="1 2">BABAE-6</strain>
    </source>
</reference>
<dbReference type="Gene3D" id="3.30.300.20">
    <property type="match status" value="1"/>
</dbReference>
<dbReference type="PANTHER" id="PTHR35368">
    <property type="entry name" value="HYDROPEROXIDE REDUCTASE"/>
    <property type="match status" value="1"/>
</dbReference>
<organism evidence="1 2">
    <name type="scientific">Auritidibacter ignavus</name>
    <dbReference type="NCBI Taxonomy" id="678932"/>
    <lineage>
        <taxon>Bacteria</taxon>
        <taxon>Bacillati</taxon>
        <taxon>Actinomycetota</taxon>
        <taxon>Actinomycetes</taxon>
        <taxon>Micrococcales</taxon>
        <taxon>Micrococcaceae</taxon>
        <taxon>Auritidibacter</taxon>
    </lineage>
</organism>
<dbReference type="InterPro" id="IPR003718">
    <property type="entry name" value="OsmC/Ohr_fam"/>
</dbReference>
<protein>
    <submittedName>
        <fullName evidence="1">OsmC family protein</fullName>
        <ecNumber evidence="1">1.11.1.-</ecNumber>
    </submittedName>
</protein>
<dbReference type="Proteomes" id="UP001224674">
    <property type="component" value="Chromosome"/>
</dbReference>
<dbReference type="InterPro" id="IPR015946">
    <property type="entry name" value="KH_dom-like_a/b"/>
</dbReference>
<dbReference type="AlphaFoldDB" id="A0AAJ6AG39"/>
<gene>
    <name evidence="1" type="ORF">QDX21_10345</name>
</gene>
<keyword evidence="1" id="KW-0575">Peroxidase</keyword>
<accession>A0AAJ6AG39</accession>
<dbReference type="RefSeq" id="WP_279674670.1">
    <property type="nucleotide sequence ID" value="NZ_CP122566.1"/>
</dbReference>
<dbReference type="PANTHER" id="PTHR35368:SF1">
    <property type="entry name" value="HYDROPEROXIDE REDUCTASE"/>
    <property type="match status" value="1"/>
</dbReference>
<proteinExistence type="predicted"/>
<dbReference type="InterPro" id="IPR052924">
    <property type="entry name" value="OsmC/Ohr_hydroprdx_reductase"/>
</dbReference>
<dbReference type="InterPro" id="IPR036102">
    <property type="entry name" value="OsmC/Ohrsf"/>
</dbReference>
<evidence type="ECO:0000313" key="2">
    <source>
        <dbReference type="Proteomes" id="UP001224674"/>
    </source>
</evidence>
<dbReference type="EC" id="1.11.1.-" evidence="1"/>
<name>A0AAJ6AG39_9MICC</name>
<evidence type="ECO:0000313" key="1">
    <source>
        <dbReference type="EMBL" id="WGH92690.1"/>
    </source>
</evidence>
<dbReference type="EMBL" id="CP122566">
    <property type="protein sequence ID" value="WGH92690.1"/>
    <property type="molecule type" value="Genomic_DNA"/>
</dbReference>